<dbReference type="SUPFAM" id="SSF53955">
    <property type="entry name" value="Lysozyme-like"/>
    <property type="match status" value="1"/>
</dbReference>
<dbReference type="Pfam" id="PF02557">
    <property type="entry name" value="VanY"/>
    <property type="match status" value="1"/>
</dbReference>
<feature type="domain" description="TtsA-like Glycoside hydrolase family 108" evidence="3">
    <location>
        <begin position="218"/>
        <end position="301"/>
    </location>
</feature>
<dbReference type="InterPro" id="IPR008565">
    <property type="entry name" value="TtsA-like_GH18_dom"/>
</dbReference>
<comment type="caution">
    <text evidence="4">The sequence shown here is derived from an EMBL/GenBank/DDBJ whole genome shotgun (WGS) entry which is preliminary data.</text>
</comment>
<dbReference type="Proteomes" id="UP000248975">
    <property type="component" value="Unassembled WGS sequence"/>
</dbReference>
<dbReference type="CDD" id="cd14845">
    <property type="entry name" value="L-Ala-D-Glu_peptidase_like"/>
    <property type="match status" value="1"/>
</dbReference>
<dbReference type="Gene3D" id="1.20.141.10">
    <property type="entry name" value="Chitosanase, subunit A, domain 1"/>
    <property type="match status" value="1"/>
</dbReference>
<protein>
    <submittedName>
        <fullName evidence="4">Uncharacterized protein</fullName>
    </submittedName>
</protein>
<sequence>MSNTTARDADIMRLHPTIRDKVAKIQKDLQAEGAPFEVFEAFRTPERQAVLFAQGRTKGGPKVTWAMPWESMHQYGLAVDFVLRINGNWSWDDTGERGAFWARMHELAKSSGMTPLFNRAGKLIETPHIQLIGINSTDLAVGRYPEGGDEAWAEYMAEIIDGWDGPGAPPKPSGAIMRPALSQSDIADMETTAIPSREETNGISANAETESKFQRLHQFIKDWEGEFSYNPRDNGGATNMGITQATLAAWRNHEVSVEDVKSLTREEADKIFRSNYYSACRCGELPERIAMVVYNGAVLHGPKRSIELLQRAFNELKLRVDGKPLDEDGSLGRFTLAAAKQTNASVLADSYMDIQETQLRQHEDFDAFGKGWLNRLGALREFVNTLPKGAGARPSTGMSVTDRIKDRLQDLDLGDLDKLVTRDGEAQVLLGTALKEILKEEGNDSARTRIAKRVVTVLAEQATAKKLSGANTTASSVPPLTPVNAALGQTIGRMLNGKKSVIGIVGLLATVIVPHIGLTGSLVTFLVNNSTELLTILATFTGWGFLGKIDKAIWAVKQEVQT</sequence>
<dbReference type="SUPFAM" id="SSF55166">
    <property type="entry name" value="Hedgehog/DD-peptidase"/>
    <property type="match status" value="1"/>
</dbReference>
<dbReference type="AlphaFoldDB" id="A0A2W5SMK4"/>
<dbReference type="InterPro" id="IPR023346">
    <property type="entry name" value="Lysozyme-like_dom_sf"/>
</dbReference>
<dbReference type="GO" id="GO:0008233">
    <property type="term" value="F:peptidase activity"/>
    <property type="evidence" value="ECO:0007669"/>
    <property type="project" value="InterPro"/>
</dbReference>
<dbReference type="Gene3D" id="3.30.1380.10">
    <property type="match status" value="1"/>
</dbReference>
<dbReference type="CDD" id="cd13926">
    <property type="entry name" value="N-acetylmuramidase_GH108"/>
    <property type="match status" value="1"/>
</dbReference>
<name>A0A2W5SMK4_CERSP</name>
<evidence type="ECO:0000259" key="3">
    <source>
        <dbReference type="Pfam" id="PF05838"/>
    </source>
</evidence>
<dbReference type="InterPro" id="IPR003709">
    <property type="entry name" value="VanY-like_core_dom"/>
</dbReference>
<feature type="domain" description="D-alanyl-D-alanine carboxypeptidase-like core" evidence="2">
    <location>
        <begin position="13"/>
        <end position="117"/>
    </location>
</feature>
<evidence type="ECO:0000313" key="4">
    <source>
        <dbReference type="EMBL" id="PZR00855.1"/>
    </source>
</evidence>
<keyword evidence="1" id="KW-0472">Membrane</keyword>
<dbReference type="InterPro" id="IPR009045">
    <property type="entry name" value="Zn_M74/Hedgehog-like"/>
</dbReference>
<dbReference type="EMBL" id="QFQS01000001">
    <property type="protein sequence ID" value="PZR00855.1"/>
    <property type="molecule type" value="Genomic_DNA"/>
</dbReference>
<gene>
    <name evidence="4" type="ORF">DI533_10130</name>
</gene>
<evidence type="ECO:0000256" key="1">
    <source>
        <dbReference type="SAM" id="Phobius"/>
    </source>
</evidence>
<organism evidence="4 5">
    <name type="scientific">Cereibacter sphaeroides</name>
    <name type="common">Rhodobacter sphaeroides</name>
    <dbReference type="NCBI Taxonomy" id="1063"/>
    <lineage>
        <taxon>Bacteria</taxon>
        <taxon>Pseudomonadati</taxon>
        <taxon>Pseudomonadota</taxon>
        <taxon>Alphaproteobacteria</taxon>
        <taxon>Rhodobacterales</taxon>
        <taxon>Paracoccaceae</taxon>
        <taxon>Cereibacter</taxon>
    </lineage>
</organism>
<evidence type="ECO:0000313" key="5">
    <source>
        <dbReference type="Proteomes" id="UP000248975"/>
    </source>
</evidence>
<accession>A0A2W5SMK4</accession>
<evidence type="ECO:0000259" key="2">
    <source>
        <dbReference type="Pfam" id="PF02557"/>
    </source>
</evidence>
<keyword evidence="1" id="KW-1133">Transmembrane helix</keyword>
<dbReference type="GO" id="GO:0006508">
    <property type="term" value="P:proteolysis"/>
    <property type="evidence" value="ECO:0007669"/>
    <property type="project" value="InterPro"/>
</dbReference>
<keyword evidence="1" id="KW-0812">Transmembrane</keyword>
<dbReference type="Pfam" id="PF05838">
    <property type="entry name" value="Glyco_hydro_108"/>
    <property type="match status" value="1"/>
</dbReference>
<feature type="transmembrane region" description="Helical" evidence="1">
    <location>
        <begin position="501"/>
        <end position="527"/>
    </location>
</feature>
<proteinExistence type="predicted"/>
<feature type="transmembrane region" description="Helical" evidence="1">
    <location>
        <begin position="533"/>
        <end position="549"/>
    </location>
</feature>
<reference evidence="4 5" key="1">
    <citation type="submission" date="2017-08" db="EMBL/GenBank/DDBJ databases">
        <title>Infants hospitalized years apart are colonized by the same room-sourced microbial strains.</title>
        <authorList>
            <person name="Brooks B."/>
            <person name="Olm M.R."/>
            <person name="Firek B.A."/>
            <person name="Baker R."/>
            <person name="Thomas B.C."/>
            <person name="Morowitz M.J."/>
            <person name="Banfield J.F."/>
        </authorList>
    </citation>
    <scope>NUCLEOTIDE SEQUENCE [LARGE SCALE GENOMIC DNA]</scope>
    <source>
        <strain evidence="4">S2_003_000_R2_11</strain>
    </source>
</reference>